<reference evidence="2 3" key="1">
    <citation type="submission" date="2023-03" db="EMBL/GenBank/DDBJ databases">
        <title>Draft genome sequence of Streptomyces sp. K1PA1 isolated from peat swamp forest in Thailand.</title>
        <authorList>
            <person name="Klaysubun C."/>
            <person name="Duangmal K."/>
        </authorList>
    </citation>
    <scope>NUCLEOTIDE SEQUENCE [LARGE SCALE GENOMIC DNA]</scope>
    <source>
        <strain evidence="2 3">K1PA1</strain>
    </source>
</reference>
<name>A0ABT6AAT4_9ACTN</name>
<feature type="region of interest" description="Disordered" evidence="1">
    <location>
        <begin position="56"/>
        <end position="81"/>
    </location>
</feature>
<organism evidence="2 3">
    <name type="scientific">Streptomyces tropicalis</name>
    <dbReference type="NCBI Taxonomy" id="3034234"/>
    <lineage>
        <taxon>Bacteria</taxon>
        <taxon>Bacillati</taxon>
        <taxon>Actinomycetota</taxon>
        <taxon>Actinomycetes</taxon>
        <taxon>Kitasatosporales</taxon>
        <taxon>Streptomycetaceae</taxon>
        <taxon>Streptomyces</taxon>
    </lineage>
</organism>
<feature type="compositionally biased region" description="Gly residues" evidence="1">
    <location>
        <begin position="118"/>
        <end position="137"/>
    </location>
</feature>
<evidence type="ECO:0000313" key="2">
    <source>
        <dbReference type="EMBL" id="MDF3301764.1"/>
    </source>
</evidence>
<feature type="compositionally biased region" description="Basic and acidic residues" evidence="1">
    <location>
        <begin position="69"/>
        <end position="81"/>
    </location>
</feature>
<keyword evidence="3" id="KW-1185">Reference proteome</keyword>
<protein>
    <recommendedName>
        <fullName evidence="4">Chromosome partitioning protein</fullName>
    </recommendedName>
</protein>
<gene>
    <name evidence="2" type="ORF">P3H78_24680</name>
</gene>
<dbReference type="EMBL" id="JARJBB010000015">
    <property type="protein sequence ID" value="MDF3301764.1"/>
    <property type="molecule type" value="Genomic_DNA"/>
</dbReference>
<evidence type="ECO:0008006" key="4">
    <source>
        <dbReference type="Google" id="ProtNLM"/>
    </source>
</evidence>
<sequence>MTGVEIAVGYAFAWLVRKARRVAGRADAEVDRGLDAGMDRLHGLISAKLGDDPALARAREEADAGQDEPSDRTRRRLTDSLDDAVEHDADFAAALAGAVADLQAAGPVDIASDTGAGRATGGGTASTGVVRPGGAGSGSATVQHTGDATADGTGSRASTGVDYSG</sequence>
<dbReference type="RefSeq" id="WP_276111340.1">
    <property type="nucleotide sequence ID" value="NZ_JARJBB010000015.1"/>
</dbReference>
<proteinExistence type="predicted"/>
<accession>A0ABT6AAT4</accession>
<feature type="region of interest" description="Disordered" evidence="1">
    <location>
        <begin position="109"/>
        <end position="165"/>
    </location>
</feature>
<dbReference type="Proteomes" id="UP001221150">
    <property type="component" value="Unassembled WGS sequence"/>
</dbReference>
<evidence type="ECO:0000256" key="1">
    <source>
        <dbReference type="SAM" id="MobiDB-lite"/>
    </source>
</evidence>
<evidence type="ECO:0000313" key="3">
    <source>
        <dbReference type="Proteomes" id="UP001221150"/>
    </source>
</evidence>
<comment type="caution">
    <text evidence="2">The sequence shown here is derived from an EMBL/GenBank/DDBJ whole genome shotgun (WGS) entry which is preliminary data.</text>
</comment>